<name>A0ABD3Q739_9STRA</name>
<feature type="transmembrane region" description="Helical" evidence="14">
    <location>
        <begin position="117"/>
        <end position="146"/>
    </location>
</feature>
<dbReference type="GO" id="GO:0005886">
    <property type="term" value="C:plasma membrane"/>
    <property type="evidence" value="ECO:0007669"/>
    <property type="project" value="UniProtKB-SubCell"/>
</dbReference>
<comment type="catalytic activity">
    <reaction evidence="13">
        <text>a 1,2-diacyl-sn-glycero-3-phosphate + CTP + H(+) = a CDP-1,2-diacyl-sn-glycerol + diphosphate</text>
        <dbReference type="Rhea" id="RHEA:16229"/>
        <dbReference type="ChEBI" id="CHEBI:15378"/>
        <dbReference type="ChEBI" id="CHEBI:33019"/>
        <dbReference type="ChEBI" id="CHEBI:37563"/>
        <dbReference type="ChEBI" id="CHEBI:58332"/>
        <dbReference type="ChEBI" id="CHEBI:58608"/>
        <dbReference type="EC" id="2.7.7.41"/>
    </reaction>
</comment>
<evidence type="ECO:0000256" key="5">
    <source>
        <dbReference type="ARBA" id="ARBA00022679"/>
    </source>
</evidence>
<keyword evidence="8 14" id="KW-1133">Transmembrane helix</keyword>
<evidence type="ECO:0000256" key="7">
    <source>
        <dbReference type="ARBA" id="ARBA00022695"/>
    </source>
</evidence>
<dbReference type="Pfam" id="PF01148">
    <property type="entry name" value="CTP_transf_1"/>
    <property type="match status" value="1"/>
</dbReference>
<gene>
    <name evidence="15" type="ORF">ACHAWO_013101</name>
</gene>
<keyword evidence="7 13" id="KW-0548">Nucleotidyltransferase</keyword>
<keyword evidence="11" id="KW-0594">Phospholipid biosynthesis</keyword>
<evidence type="ECO:0000256" key="1">
    <source>
        <dbReference type="ARBA" id="ARBA00004651"/>
    </source>
</evidence>
<comment type="similarity">
    <text evidence="2 13">Belongs to the CDS family.</text>
</comment>
<evidence type="ECO:0000256" key="10">
    <source>
        <dbReference type="ARBA" id="ARBA00023136"/>
    </source>
</evidence>
<comment type="pathway">
    <text evidence="13">Phospholipid metabolism; CDP-diacylglycerol biosynthesis; CDP-diacylglycerol from sn-glycerol 3-phosphate: step 3/3.</text>
</comment>
<keyword evidence="6 13" id="KW-0812">Transmembrane</keyword>
<evidence type="ECO:0000313" key="15">
    <source>
        <dbReference type="EMBL" id="KAL3795970.1"/>
    </source>
</evidence>
<evidence type="ECO:0000256" key="8">
    <source>
        <dbReference type="ARBA" id="ARBA00022989"/>
    </source>
</evidence>
<evidence type="ECO:0000256" key="12">
    <source>
        <dbReference type="ARBA" id="ARBA00023264"/>
    </source>
</evidence>
<comment type="caution">
    <text evidence="15">The sequence shown here is derived from an EMBL/GenBank/DDBJ whole genome shotgun (WGS) entry which is preliminary data.</text>
</comment>
<dbReference type="EMBL" id="JALLPJ020000305">
    <property type="protein sequence ID" value="KAL3795970.1"/>
    <property type="molecule type" value="Genomic_DNA"/>
</dbReference>
<keyword evidence="4" id="KW-0444">Lipid biosynthesis</keyword>
<evidence type="ECO:0000256" key="3">
    <source>
        <dbReference type="ARBA" id="ARBA00022475"/>
    </source>
</evidence>
<organism evidence="15 16">
    <name type="scientific">Cyclotella atomus</name>
    <dbReference type="NCBI Taxonomy" id="382360"/>
    <lineage>
        <taxon>Eukaryota</taxon>
        <taxon>Sar</taxon>
        <taxon>Stramenopiles</taxon>
        <taxon>Ochrophyta</taxon>
        <taxon>Bacillariophyta</taxon>
        <taxon>Coscinodiscophyceae</taxon>
        <taxon>Thalassiosirophycidae</taxon>
        <taxon>Stephanodiscales</taxon>
        <taxon>Stephanodiscaceae</taxon>
        <taxon>Cyclotella</taxon>
    </lineage>
</organism>
<evidence type="ECO:0000256" key="4">
    <source>
        <dbReference type="ARBA" id="ARBA00022516"/>
    </source>
</evidence>
<dbReference type="AlphaFoldDB" id="A0ABD3Q739"/>
<evidence type="ECO:0000256" key="14">
    <source>
        <dbReference type="SAM" id="Phobius"/>
    </source>
</evidence>
<protein>
    <recommendedName>
        <fullName evidence="13">Phosphatidate cytidylyltransferase</fullName>
        <ecNumber evidence="13">2.7.7.41</ecNumber>
    </recommendedName>
</protein>
<evidence type="ECO:0000256" key="6">
    <source>
        <dbReference type="ARBA" id="ARBA00022692"/>
    </source>
</evidence>
<evidence type="ECO:0000256" key="13">
    <source>
        <dbReference type="RuleBase" id="RU003938"/>
    </source>
</evidence>
<keyword evidence="12" id="KW-1208">Phospholipid metabolism</keyword>
<sequence length="349" mass="38215">MSNSNPSSYAAPPTVWKDLPRRFLTVGIGVPGIALQMRYYFTSWLFFQVSHLICLLEWKNLIPPTGVEDCKKNDDVAGTSRAAAANGSNANGTQQKVYAILFDDKWNSLSDLERCEFYVFSFCSLTMTMIPTPLLPLAVMFAGISLRMIQYIPKFQSSTSQSIHTIQHYQFGLVYISTGFHYLLQIRRDGGARHIGCLLFIVWMSDTGALILGRLMNKYNNKNSNGKDGKRGVFLSFLKAISPGKTIPGLIGGVVTGPISSLLYPIEVPSSASLSSISFLHINNHILQKLILGLILSAVGIIGDLAESSVKRMSGKKDSGGLLPGHGGVVDRFDSLFTAGIVYFYLILA</sequence>
<evidence type="ECO:0000256" key="9">
    <source>
        <dbReference type="ARBA" id="ARBA00023098"/>
    </source>
</evidence>
<keyword evidence="5 13" id="KW-0808">Transferase</keyword>
<evidence type="ECO:0000313" key="16">
    <source>
        <dbReference type="Proteomes" id="UP001530400"/>
    </source>
</evidence>
<dbReference type="PANTHER" id="PTHR46382:SF1">
    <property type="entry name" value="PHOSPHATIDATE CYTIDYLYLTRANSFERASE"/>
    <property type="match status" value="1"/>
</dbReference>
<evidence type="ECO:0000256" key="2">
    <source>
        <dbReference type="ARBA" id="ARBA00010185"/>
    </source>
</evidence>
<dbReference type="PROSITE" id="PS01315">
    <property type="entry name" value="CDS"/>
    <property type="match status" value="1"/>
</dbReference>
<keyword evidence="3" id="KW-1003">Cell membrane</keyword>
<keyword evidence="16" id="KW-1185">Reference proteome</keyword>
<dbReference type="EC" id="2.7.7.41" evidence="13"/>
<proteinExistence type="inferred from homology"/>
<dbReference type="Proteomes" id="UP001530400">
    <property type="component" value="Unassembled WGS sequence"/>
</dbReference>
<reference evidence="15 16" key="1">
    <citation type="submission" date="2024-10" db="EMBL/GenBank/DDBJ databases">
        <title>Updated reference genomes for cyclostephanoid diatoms.</title>
        <authorList>
            <person name="Roberts W.R."/>
            <person name="Alverson A.J."/>
        </authorList>
    </citation>
    <scope>NUCLEOTIDE SEQUENCE [LARGE SCALE GENOMIC DNA]</scope>
    <source>
        <strain evidence="15 16">AJA010-31</strain>
    </source>
</reference>
<dbReference type="InterPro" id="IPR000374">
    <property type="entry name" value="PC_trans"/>
</dbReference>
<dbReference type="PANTHER" id="PTHR46382">
    <property type="entry name" value="PHOSPHATIDATE CYTIDYLYLTRANSFERASE"/>
    <property type="match status" value="1"/>
</dbReference>
<keyword evidence="10 14" id="KW-0472">Membrane</keyword>
<comment type="subcellular location">
    <subcellularLocation>
        <location evidence="1">Cell membrane</location>
        <topology evidence="1">Multi-pass membrane protein</topology>
    </subcellularLocation>
</comment>
<dbReference type="GO" id="GO:0004605">
    <property type="term" value="F:phosphatidate cytidylyltransferase activity"/>
    <property type="evidence" value="ECO:0007669"/>
    <property type="project" value="UniProtKB-EC"/>
</dbReference>
<dbReference type="GO" id="GO:0008654">
    <property type="term" value="P:phospholipid biosynthetic process"/>
    <property type="evidence" value="ECO:0007669"/>
    <property type="project" value="UniProtKB-KW"/>
</dbReference>
<keyword evidence="9" id="KW-0443">Lipid metabolism</keyword>
<evidence type="ECO:0000256" key="11">
    <source>
        <dbReference type="ARBA" id="ARBA00023209"/>
    </source>
</evidence>
<accession>A0ABD3Q739</accession>